<protein>
    <submittedName>
        <fullName evidence="7">Amino acid permease</fullName>
    </submittedName>
</protein>
<keyword evidence="3 6" id="KW-0812">Transmembrane</keyword>
<dbReference type="PIRSF" id="PIRSF006060">
    <property type="entry name" value="AA_transporter"/>
    <property type="match status" value="1"/>
</dbReference>
<gene>
    <name evidence="7" type="ORF">GC250_09615</name>
</gene>
<evidence type="ECO:0000256" key="2">
    <source>
        <dbReference type="ARBA" id="ARBA00022475"/>
    </source>
</evidence>
<name>A0A6A9QL09_SULME</name>
<feature type="transmembrane region" description="Helical" evidence="6">
    <location>
        <begin position="205"/>
        <end position="227"/>
    </location>
</feature>
<evidence type="ECO:0000256" key="3">
    <source>
        <dbReference type="ARBA" id="ARBA00022692"/>
    </source>
</evidence>
<keyword evidence="8" id="KW-1185">Reference proteome</keyword>
<comment type="subcellular location">
    <subcellularLocation>
        <location evidence="1">Cell membrane</location>
        <topology evidence="1">Multi-pass membrane protein</topology>
    </subcellularLocation>
</comment>
<keyword evidence="5 6" id="KW-0472">Membrane</keyword>
<feature type="transmembrane region" description="Helical" evidence="6">
    <location>
        <begin position="134"/>
        <end position="153"/>
    </location>
</feature>
<dbReference type="RefSeq" id="WP_156017335.1">
    <property type="nucleotide sequence ID" value="NZ_WGGD01000005.1"/>
</dbReference>
<feature type="transmembrane region" description="Helical" evidence="6">
    <location>
        <begin position="405"/>
        <end position="429"/>
    </location>
</feature>
<dbReference type="EMBL" id="WGGD01000005">
    <property type="protein sequence ID" value="MUN29686.1"/>
    <property type="molecule type" value="Genomic_DNA"/>
</dbReference>
<proteinExistence type="predicted"/>
<sequence length="529" mass="57043">MSKAESVPRLKRGVVGTLEAVGQEIAAMAPACDTVAFITSAAAFAFVLTPLAFLIAMLTMYLEVNTLYHLSRRHASAGGYYGYISTAFNPIPAAVSGFLYVLYQVASTAAIPVYVAGVVLPGVLKYFFGITLPGWVWIPFILTFIIVPILLAMVGIRPQMKYIRYAALGEVAFLGITALIIILKIPHNTLQVFNPFAWPQFASLFAPNGGAIGSLGLGMIFGITSFIGYGGSAPLGEEAKSSKSITKALIFGVLIVGIVLVEEAYVSVVGWPGGLTPAGMESFVNNPIPGIVVYSTYLTLAGGFILALFAFNSAFSDSVAMQSNAGRVYFAMARDGLLPKSFSEVHPKYVTPIKSLAFIAITASIFSIVGGFTIAYFAGVSPSQMLTLPATSPQVYGALSDAFDFLTTIALVGLVVTHLMLNTAVITLYRKLKERHYGFNLLLHPLQHYVLPAIATGIFIYVLYASIWPPVYPVTQAVIFTFVYIGIMLAYTLNVWKKRPDILKKAGTRVNIVEEELQEAARKNNDSKK</sequence>
<evidence type="ECO:0000256" key="5">
    <source>
        <dbReference type="ARBA" id="ARBA00023136"/>
    </source>
</evidence>
<feature type="transmembrane region" description="Helical" evidence="6">
    <location>
        <begin position="449"/>
        <end position="468"/>
    </location>
</feature>
<feature type="transmembrane region" description="Helical" evidence="6">
    <location>
        <begin position="165"/>
        <end position="185"/>
    </location>
</feature>
<dbReference type="PANTHER" id="PTHR42770">
    <property type="entry name" value="AMINO ACID TRANSPORTER-RELATED"/>
    <property type="match status" value="1"/>
</dbReference>
<dbReference type="Gene3D" id="1.20.1740.10">
    <property type="entry name" value="Amino acid/polyamine transporter I"/>
    <property type="match status" value="1"/>
</dbReference>
<feature type="transmembrane region" description="Helical" evidence="6">
    <location>
        <begin position="35"/>
        <end position="60"/>
    </location>
</feature>
<accession>A0A6A9QL09</accession>
<evidence type="ECO:0000256" key="1">
    <source>
        <dbReference type="ARBA" id="ARBA00004651"/>
    </source>
</evidence>
<comment type="caution">
    <text evidence="7">The sequence shown here is derived from an EMBL/GenBank/DDBJ whole genome shotgun (WGS) entry which is preliminary data.</text>
</comment>
<evidence type="ECO:0000313" key="7">
    <source>
        <dbReference type="EMBL" id="MUN29686.1"/>
    </source>
</evidence>
<reference evidence="7 8" key="1">
    <citation type="submission" date="2019-10" db="EMBL/GenBank/DDBJ databases">
        <title>Sequencing and Assembly of Multiple Reported Metal-Biooxidizing Members of the Extremely Thermoacidophilic Archaeal Family Sulfolobaceae.</title>
        <authorList>
            <person name="Counts J.A."/>
            <person name="Kelly R.M."/>
        </authorList>
    </citation>
    <scope>NUCLEOTIDE SEQUENCE [LARGE SCALE GENOMIC DNA]</scope>
    <source>
        <strain evidence="7 8">DSM 6482</strain>
    </source>
</reference>
<dbReference type="Proteomes" id="UP000470772">
    <property type="component" value="Unassembled WGS sequence"/>
</dbReference>
<evidence type="ECO:0000313" key="8">
    <source>
        <dbReference type="Proteomes" id="UP000470772"/>
    </source>
</evidence>
<feature type="transmembrane region" description="Helical" evidence="6">
    <location>
        <begin position="291"/>
        <end position="311"/>
    </location>
</feature>
<dbReference type="Pfam" id="PF13520">
    <property type="entry name" value="AA_permease_2"/>
    <property type="match status" value="1"/>
</dbReference>
<keyword evidence="2" id="KW-1003">Cell membrane</keyword>
<dbReference type="AlphaFoldDB" id="A0A6A9QL09"/>
<dbReference type="PANTHER" id="PTHR42770:SF11">
    <property type="entry name" value="INNER MEMBRANE TRANSPORT PROTEIN YBAT"/>
    <property type="match status" value="1"/>
</dbReference>
<dbReference type="InterPro" id="IPR002293">
    <property type="entry name" value="AA/rel_permease1"/>
</dbReference>
<feature type="transmembrane region" description="Helical" evidence="6">
    <location>
        <begin position="474"/>
        <end position="496"/>
    </location>
</feature>
<dbReference type="GO" id="GO:0022857">
    <property type="term" value="F:transmembrane transporter activity"/>
    <property type="evidence" value="ECO:0007669"/>
    <property type="project" value="InterPro"/>
</dbReference>
<feature type="transmembrane region" description="Helical" evidence="6">
    <location>
        <begin position="356"/>
        <end position="378"/>
    </location>
</feature>
<feature type="transmembrane region" description="Helical" evidence="6">
    <location>
        <begin position="109"/>
        <end position="128"/>
    </location>
</feature>
<organism evidence="7 8">
    <name type="scientific">Sulfuracidifex metallicus DSM 6482 = JCM 9184</name>
    <dbReference type="NCBI Taxonomy" id="523847"/>
    <lineage>
        <taxon>Archaea</taxon>
        <taxon>Thermoproteota</taxon>
        <taxon>Thermoprotei</taxon>
        <taxon>Sulfolobales</taxon>
        <taxon>Sulfolobaceae</taxon>
        <taxon>Sulfuracidifex</taxon>
    </lineage>
</organism>
<dbReference type="InterPro" id="IPR050367">
    <property type="entry name" value="APC_superfamily"/>
</dbReference>
<evidence type="ECO:0000256" key="4">
    <source>
        <dbReference type="ARBA" id="ARBA00022989"/>
    </source>
</evidence>
<evidence type="ECO:0000256" key="6">
    <source>
        <dbReference type="SAM" id="Phobius"/>
    </source>
</evidence>
<feature type="transmembrane region" description="Helical" evidence="6">
    <location>
        <begin position="248"/>
        <end position="271"/>
    </location>
</feature>
<dbReference type="GO" id="GO:0005886">
    <property type="term" value="C:plasma membrane"/>
    <property type="evidence" value="ECO:0007669"/>
    <property type="project" value="UniProtKB-SubCell"/>
</dbReference>
<keyword evidence="4 6" id="KW-1133">Transmembrane helix</keyword>
<feature type="transmembrane region" description="Helical" evidence="6">
    <location>
        <begin position="80"/>
        <end position="102"/>
    </location>
</feature>